<feature type="transmembrane region" description="Helical" evidence="5">
    <location>
        <begin position="86"/>
        <end position="108"/>
    </location>
</feature>
<proteinExistence type="predicted"/>
<evidence type="ECO:0000313" key="7">
    <source>
        <dbReference type="EMBL" id="MDG4698604.1"/>
    </source>
</evidence>
<feature type="transmembrane region" description="Helical" evidence="5">
    <location>
        <begin position="270"/>
        <end position="295"/>
    </location>
</feature>
<feature type="transmembrane region" description="Helical" evidence="5">
    <location>
        <begin position="114"/>
        <end position="131"/>
    </location>
</feature>
<keyword evidence="3 5" id="KW-1133">Transmembrane helix</keyword>
<evidence type="ECO:0000313" key="8">
    <source>
        <dbReference type="EMBL" id="MDO7855781.1"/>
    </source>
</evidence>
<feature type="transmembrane region" description="Helical" evidence="5">
    <location>
        <begin position="173"/>
        <end position="193"/>
    </location>
</feature>
<dbReference type="InterPro" id="IPR020846">
    <property type="entry name" value="MFS_dom"/>
</dbReference>
<keyword evidence="4 5" id="KW-0472">Membrane</keyword>
<gene>
    <name evidence="7" type="ORF">P7V44_20470</name>
    <name evidence="8" type="ORF">Q5E86_05235</name>
</gene>
<feature type="transmembrane region" description="Helical" evidence="5">
    <location>
        <begin position="54"/>
        <end position="74"/>
    </location>
</feature>
<comment type="caution">
    <text evidence="7">The sequence shown here is derived from an EMBL/GenBank/DDBJ whole genome shotgun (WGS) entry which is preliminary data.</text>
</comment>
<reference evidence="8" key="3">
    <citation type="journal article" date="2024" name="Int. J. Antimicrob. Agents">
        <title>Identification of a novel Providencia species showing multi-drug-resistant in three patients with hospital-acquired infection.</title>
        <authorList>
            <person name="Yang W."/>
            <person name="Chen J."/>
            <person name="Yang F."/>
            <person name="Ji P."/>
            <person name="Shen S."/>
            <person name="Yin D."/>
            <person name="Hu F."/>
        </authorList>
    </citation>
    <scope>NUCLEOTIDE SEQUENCE</scope>
    <source>
        <strain evidence="8">CRE-138-0111</strain>
    </source>
</reference>
<evidence type="ECO:0000256" key="1">
    <source>
        <dbReference type="ARBA" id="ARBA00004141"/>
    </source>
</evidence>
<accession>A0AA42FL67</accession>
<sequence length="471" mass="50669">MTQNNEQGWSVLLTGKNLWLTLALAGGICLHAINVYITITTLPSVVRDIGGIRFYAWNTTLFILSSIILSALTSRILNHLGPKRSYLLATAIFLIGSVICAITPSMFIMLLGRIIQGAGGGILLTLSYSMVHIVFPQHLWSKVLAMMSSMWGMATLLGPALGGFFAEYDIWRGAFWCLVFVGIPYLWLTWLILPSHNLTEKCPQDPIPLQALLLLSAAVLAISLGSLSKASLIPILGMLIAILLCIRLVKLERTAENTLFPQGTFHYKAQLAPIYLTMALLGLSVQTEVFVPYFLQTLHGVAPLMSGYLAALVGAGWSCSAIISSSCKPEHAIKTIRIGPFITFSALAILALFITNIWQIETLQIWIICLALFTTGASIGAAWPHLLTRVLQVSIGPESQKASSAITTLQLFSTAFGASLAGLIANLAGLSVPGGVEGAQSSASWLFAVFSLIPLLALMTANIVANRMKGQ</sequence>
<evidence type="ECO:0000313" key="10">
    <source>
        <dbReference type="Proteomes" id="UP001176478"/>
    </source>
</evidence>
<keyword evidence="2 5" id="KW-0812">Transmembrane</keyword>
<dbReference type="InterPro" id="IPR011701">
    <property type="entry name" value="MFS"/>
</dbReference>
<comment type="subcellular location">
    <subcellularLocation>
        <location evidence="1">Membrane</location>
        <topology evidence="1">Multi-pass membrane protein</topology>
    </subcellularLocation>
</comment>
<evidence type="ECO:0000256" key="4">
    <source>
        <dbReference type="ARBA" id="ARBA00023136"/>
    </source>
</evidence>
<feature type="domain" description="Major facilitator superfamily (MFS) profile" evidence="6">
    <location>
        <begin position="20"/>
        <end position="469"/>
    </location>
</feature>
<feature type="transmembrane region" description="Helical" evidence="5">
    <location>
        <begin position="364"/>
        <end position="383"/>
    </location>
</feature>
<dbReference type="EMBL" id="JARRYG010000030">
    <property type="protein sequence ID" value="MDG4698604.1"/>
    <property type="molecule type" value="Genomic_DNA"/>
</dbReference>
<organism evidence="7 9">
    <name type="scientific">Providencia huashanensis</name>
    <dbReference type="NCBI Taxonomy" id="3037798"/>
    <lineage>
        <taxon>Bacteria</taxon>
        <taxon>Pseudomonadati</taxon>
        <taxon>Pseudomonadota</taxon>
        <taxon>Gammaproteobacteria</taxon>
        <taxon>Enterobacterales</taxon>
        <taxon>Morganellaceae</taxon>
        <taxon>Providencia</taxon>
    </lineage>
</organism>
<feature type="transmembrane region" description="Helical" evidence="5">
    <location>
        <begin position="404"/>
        <end position="425"/>
    </location>
</feature>
<feature type="transmembrane region" description="Helical" evidence="5">
    <location>
        <begin position="143"/>
        <end position="161"/>
    </location>
</feature>
<dbReference type="Gene3D" id="1.20.1720.10">
    <property type="entry name" value="Multidrug resistance protein D"/>
    <property type="match status" value="1"/>
</dbReference>
<evidence type="ECO:0000256" key="3">
    <source>
        <dbReference type="ARBA" id="ARBA00022989"/>
    </source>
</evidence>
<keyword evidence="10" id="KW-1185">Reference proteome</keyword>
<dbReference type="SUPFAM" id="SSF103473">
    <property type="entry name" value="MFS general substrate transporter"/>
    <property type="match status" value="1"/>
</dbReference>
<reference evidence="8" key="2">
    <citation type="submission" date="2023-07" db="EMBL/GenBank/DDBJ databases">
        <authorList>
            <person name="Yang W."/>
            <person name="Chen J."/>
            <person name="Ji P."/>
            <person name="Hu F."/>
        </authorList>
    </citation>
    <scope>NUCLEOTIDE SEQUENCE</scope>
    <source>
        <strain evidence="8">CRE-138-0111</strain>
    </source>
</reference>
<dbReference type="Gene3D" id="1.20.1250.20">
    <property type="entry name" value="MFS general substrate transporter like domains"/>
    <property type="match status" value="1"/>
</dbReference>
<feature type="transmembrane region" description="Helical" evidence="5">
    <location>
        <begin position="18"/>
        <end position="42"/>
    </location>
</feature>
<dbReference type="PANTHER" id="PTHR23501">
    <property type="entry name" value="MAJOR FACILITATOR SUPERFAMILY"/>
    <property type="match status" value="1"/>
</dbReference>
<name>A0AA42FL67_9GAMM</name>
<dbReference type="PROSITE" id="PS50850">
    <property type="entry name" value="MFS"/>
    <property type="match status" value="1"/>
</dbReference>
<feature type="transmembrane region" description="Helical" evidence="5">
    <location>
        <begin position="307"/>
        <end position="326"/>
    </location>
</feature>
<dbReference type="GO" id="GO:0022857">
    <property type="term" value="F:transmembrane transporter activity"/>
    <property type="evidence" value="ECO:0007669"/>
    <property type="project" value="InterPro"/>
</dbReference>
<feature type="transmembrane region" description="Helical" evidence="5">
    <location>
        <begin position="338"/>
        <end position="358"/>
    </location>
</feature>
<evidence type="ECO:0000256" key="2">
    <source>
        <dbReference type="ARBA" id="ARBA00022692"/>
    </source>
</evidence>
<dbReference type="Proteomes" id="UP001156701">
    <property type="component" value="Unassembled WGS sequence"/>
</dbReference>
<dbReference type="InterPro" id="IPR036259">
    <property type="entry name" value="MFS_trans_sf"/>
</dbReference>
<dbReference type="Pfam" id="PF07690">
    <property type="entry name" value="MFS_1"/>
    <property type="match status" value="1"/>
</dbReference>
<dbReference type="Proteomes" id="UP001176478">
    <property type="component" value="Unassembled WGS sequence"/>
</dbReference>
<dbReference type="PANTHER" id="PTHR23501:SF154">
    <property type="entry name" value="MULTIDRUG-EFFLUX TRANSPORTER RV1634-RELATED"/>
    <property type="match status" value="1"/>
</dbReference>
<feature type="transmembrane region" description="Helical" evidence="5">
    <location>
        <begin position="230"/>
        <end position="249"/>
    </location>
</feature>
<feature type="transmembrane region" description="Helical" evidence="5">
    <location>
        <begin position="205"/>
        <end position="224"/>
    </location>
</feature>
<dbReference type="AlphaFoldDB" id="A0AA42FL67"/>
<evidence type="ECO:0000256" key="5">
    <source>
        <dbReference type="SAM" id="Phobius"/>
    </source>
</evidence>
<protein>
    <submittedName>
        <fullName evidence="7">MFS transporter</fullName>
    </submittedName>
</protein>
<feature type="transmembrane region" description="Helical" evidence="5">
    <location>
        <begin position="445"/>
        <end position="465"/>
    </location>
</feature>
<evidence type="ECO:0000259" key="6">
    <source>
        <dbReference type="PROSITE" id="PS50850"/>
    </source>
</evidence>
<dbReference type="RefSeq" id="WP_048606586.1">
    <property type="nucleotide sequence ID" value="NZ_JARRYG010000030.1"/>
</dbReference>
<dbReference type="GO" id="GO:0005886">
    <property type="term" value="C:plasma membrane"/>
    <property type="evidence" value="ECO:0007669"/>
    <property type="project" value="TreeGrafter"/>
</dbReference>
<dbReference type="EMBL" id="JAUQTG010000002">
    <property type="protein sequence ID" value="MDO7855781.1"/>
    <property type="molecule type" value="Genomic_DNA"/>
</dbReference>
<reference evidence="7" key="1">
    <citation type="submission" date="2023-03" db="EMBL/GenBank/DDBJ databases">
        <title>a new species belonging to Providencia genus.</title>
        <authorList>
            <person name="Yang W."/>
            <person name="Hu F."/>
            <person name="Shen S."/>
            <person name="Ding L."/>
            <person name="Yin D."/>
        </authorList>
    </citation>
    <scope>NUCLEOTIDE SEQUENCE</scope>
    <source>
        <strain evidence="7">CRE-3FA-0001</strain>
    </source>
</reference>
<evidence type="ECO:0000313" key="9">
    <source>
        <dbReference type="Proteomes" id="UP001156701"/>
    </source>
</evidence>